<evidence type="ECO:0000313" key="3">
    <source>
        <dbReference type="Proteomes" id="UP000034705"/>
    </source>
</evidence>
<keyword evidence="1" id="KW-0175">Coiled coil</keyword>
<sequence length="75" mass="8627">MDIQDKILSAVLDIQGDVKDLKERMGKMEDVQGRVCDKLDSFMILINRHEAEIAAVRSKLERLEDRLSQLETARV</sequence>
<proteinExistence type="predicted"/>
<gene>
    <name evidence="2" type="ORF">UX45_C0002G0025</name>
</gene>
<dbReference type="AlphaFoldDB" id="A0A0G1RW89"/>
<protein>
    <submittedName>
        <fullName evidence="2">Uncharacterized protein</fullName>
    </submittedName>
</protein>
<feature type="coiled-coil region" evidence="1">
    <location>
        <begin position="46"/>
        <end position="73"/>
    </location>
</feature>
<evidence type="ECO:0000313" key="2">
    <source>
        <dbReference type="EMBL" id="KKU34228.1"/>
    </source>
</evidence>
<comment type="caution">
    <text evidence="2">The sequence shown here is derived from an EMBL/GenBank/DDBJ whole genome shotgun (WGS) entry which is preliminary data.</text>
</comment>
<dbReference type="Proteomes" id="UP000034705">
    <property type="component" value="Unassembled WGS sequence"/>
</dbReference>
<name>A0A0G1RW89_9BACT</name>
<reference evidence="2 3" key="1">
    <citation type="journal article" date="2015" name="Nature">
        <title>rRNA introns, odd ribosomes, and small enigmatic genomes across a large radiation of phyla.</title>
        <authorList>
            <person name="Brown C.T."/>
            <person name="Hug L.A."/>
            <person name="Thomas B.C."/>
            <person name="Sharon I."/>
            <person name="Castelle C.J."/>
            <person name="Singh A."/>
            <person name="Wilkins M.J."/>
            <person name="Williams K.H."/>
            <person name="Banfield J.F."/>
        </authorList>
    </citation>
    <scope>NUCLEOTIDE SEQUENCE [LARGE SCALE GENOMIC DNA]</scope>
</reference>
<accession>A0A0G1RW89</accession>
<dbReference type="EMBL" id="LCMG01000002">
    <property type="protein sequence ID" value="KKU34228.1"/>
    <property type="molecule type" value="Genomic_DNA"/>
</dbReference>
<organism evidence="2 3">
    <name type="scientific">Candidatus Uhrbacteria bacterium GW2011_GWF2_46_218</name>
    <dbReference type="NCBI Taxonomy" id="1619001"/>
    <lineage>
        <taxon>Bacteria</taxon>
        <taxon>Candidatus Uhriibacteriota</taxon>
    </lineage>
</organism>
<evidence type="ECO:0000256" key="1">
    <source>
        <dbReference type="SAM" id="Coils"/>
    </source>
</evidence>